<feature type="compositionally biased region" description="Low complexity" evidence="2">
    <location>
        <begin position="531"/>
        <end position="543"/>
    </location>
</feature>
<dbReference type="PANTHER" id="PTHR48459">
    <property type="entry name" value="CUE DOMAIN-CONTAINING PROTEIN"/>
    <property type="match status" value="1"/>
</dbReference>
<feature type="coiled-coil region" evidence="1">
    <location>
        <begin position="394"/>
        <end position="471"/>
    </location>
</feature>
<reference evidence="3 4" key="1">
    <citation type="submission" date="2021-09" db="EMBL/GenBank/DDBJ databases">
        <title>Genomic insights and catalytic innovation underlie evolution of tropane alkaloids biosynthesis.</title>
        <authorList>
            <person name="Wang Y.-J."/>
            <person name="Tian T."/>
            <person name="Huang J.-P."/>
            <person name="Huang S.-X."/>
        </authorList>
    </citation>
    <scope>NUCLEOTIDE SEQUENCE [LARGE SCALE GENOMIC DNA]</scope>
    <source>
        <strain evidence="3">KIB-2018</strain>
        <tissue evidence="3">Leaf</tissue>
    </source>
</reference>
<dbReference type="Proteomes" id="UP001159364">
    <property type="component" value="Linkage Group LG08"/>
</dbReference>
<evidence type="ECO:0008006" key="5">
    <source>
        <dbReference type="Google" id="ProtNLM"/>
    </source>
</evidence>
<organism evidence="3 4">
    <name type="scientific">Erythroxylum novogranatense</name>
    <dbReference type="NCBI Taxonomy" id="1862640"/>
    <lineage>
        <taxon>Eukaryota</taxon>
        <taxon>Viridiplantae</taxon>
        <taxon>Streptophyta</taxon>
        <taxon>Embryophyta</taxon>
        <taxon>Tracheophyta</taxon>
        <taxon>Spermatophyta</taxon>
        <taxon>Magnoliopsida</taxon>
        <taxon>eudicotyledons</taxon>
        <taxon>Gunneridae</taxon>
        <taxon>Pentapetalae</taxon>
        <taxon>rosids</taxon>
        <taxon>fabids</taxon>
        <taxon>Malpighiales</taxon>
        <taxon>Erythroxylaceae</taxon>
        <taxon>Erythroxylum</taxon>
    </lineage>
</organism>
<gene>
    <name evidence="3" type="ORF">K2173_004740</name>
</gene>
<evidence type="ECO:0000256" key="1">
    <source>
        <dbReference type="SAM" id="Coils"/>
    </source>
</evidence>
<keyword evidence="1" id="KW-0175">Coiled coil</keyword>
<dbReference type="EMBL" id="JAIWQS010000008">
    <property type="protein sequence ID" value="KAJ8898706.1"/>
    <property type="molecule type" value="Genomic_DNA"/>
</dbReference>
<keyword evidence="4" id="KW-1185">Reference proteome</keyword>
<dbReference type="PANTHER" id="PTHR48459:SF1">
    <property type="entry name" value="CUE DOMAIN-CONTAINING PROTEIN"/>
    <property type="match status" value="1"/>
</dbReference>
<name>A0AAV8UD22_9ROSI</name>
<evidence type="ECO:0000256" key="2">
    <source>
        <dbReference type="SAM" id="MobiDB-lite"/>
    </source>
</evidence>
<protein>
    <recommendedName>
        <fullName evidence="5">CUE domain-containing protein</fullName>
    </recommendedName>
</protein>
<proteinExistence type="predicted"/>
<evidence type="ECO:0000313" key="3">
    <source>
        <dbReference type="EMBL" id="KAJ8898706.1"/>
    </source>
</evidence>
<comment type="caution">
    <text evidence="3">The sequence shown here is derived from an EMBL/GenBank/DDBJ whole genome shotgun (WGS) entry which is preliminary data.</text>
</comment>
<feature type="region of interest" description="Disordered" evidence="2">
    <location>
        <begin position="531"/>
        <end position="572"/>
    </location>
</feature>
<accession>A0AAV8UD22</accession>
<evidence type="ECO:0000313" key="4">
    <source>
        <dbReference type="Proteomes" id="UP001159364"/>
    </source>
</evidence>
<sequence length="598" mass="66144">MGFNTVYQSLMEVFPQVDSRLLRAVAIEHPKDPHTAVEIVLSDVLPRLSGHFLVSSSSQVMEEQANVLTPHQVTPERPVDIPSEEMLLTKENTCNVGSASGIDSDKSHLTSSGYSSDSTYQFNCQISSVSSNDSNAASHQLQENSENEELILLVNPKLQEENVQSCSSQTSKIMLNALGHKDITSSCQIWSETKCEPSTSLGQVQSVFITTRNDEIPQVNSAGLIQENNGSNESLTTDNLAKNSECQIDSGPVFCGKWPQGESHLDATTLEMENSVYTRHAADDVLDTEFSSCSNKSAKSDQEMKINFLEDIFESASNNKKTLFSVMESVMFMMRQVELQEQAAEKAKVEASRGGLDTLVKVEELKQLLVHAKETNDMHAGEIYGERAILGTEMKELQARLLLLSEERDRALAILDEIHESLKTRLAAAEELRLASEQEKLEKEEAARIGLAEQEAIMEKVVEESKILQEEADANSKLRDFLVERGRTVDALQGEISVICQDVRLLKEKFDERVPLSKSISSSQTSCILASSGSSHRSMSRSRVTAPIVETSERPEEANPASSVDGESPHFRFDEDNANAIVKDSLDEEGWEIFEVGM</sequence>
<dbReference type="AlphaFoldDB" id="A0AAV8UD22"/>